<dbReference type="Gene3D" id="3.30.420.10">
    <property type="entry name" value="Ribonuclease H-like superfamily/Ribonuclease H"/>
    <property type="match status" value="1"/>
</dbReference>
<dbReference type="EMBL" id="LZMZ01000004">
    <property type="protein sequence ID" value="OBX80746.1"/>
    <property type="molecule type" value="Genomic_DNA"/>
</dbReference>
<dbReference type="Gene3D" id="3.40.50.1010">
    <property type="entry name" value="5'-nuclease"/>
    <property type="match status" value="1"/>
</dbReference>
<dbReference type="InterPro" id="IPR002421">
    <property type="entry name" value="5-3_exonuclease"/>
</dbReference>
<dbReference type="GO" id="GO:0006261">
    <property type="term" value="P:DNA-templated DNA replication"/>
    <property type="evidence" value="ECO:0007669"/>
    <property type="project" value="UniProtKB-UniRule"/>
</dbReference>
<dbReference type="InterPro" id="IPR043502">
    <property type="entry name" value="DNA/RNA_pol_sf"/>
</dbReference>
<dbReference type="PRINTS" id="PR00868">
    <property type="entry name" value="DNAPOLI"/>
</dbReference>
<dbReference type="InterPro" id="IPR020045">
    <property type="entry name" value="DNA_polI_H3TH"/>
</dbReference>
<organism evidence="22 23">
    <name type="scientific">Faucicola atlantae</name>
    <dbReference type="NCBI Taxonomy" id="34059"/>
    <lineage>
        <taxon>Bacteria</taxon>
        <taxon>Pseudomonadati</taxon>
        <taxon>Pseudomonadota</taxon>
        <taxon>Gammaproteobacteria</taxon>
        <taxon>Moraxellales</taxon>
        <taxon>Moraxellaceae</taxon>
        <taxon>Faucicola</taxon>
    </lineage>
</organism>
<dbReference type="CDD" id="cd06139">
    <property type="entry name" value="DNA_polA_I_Ecoli_like_exo"/>
    <property type="match status" value="1"/>
</dbReference>
<evidence type="ECO:0000256" key="4">
    <source>
        <dbReference type="ARBA" id="ARBA00020311"/>
    </source>
</evidence>
<dbReference type="SMART" id="SM00474">
    <property type="entry name" value="35EXOc"/>
    <property type="match status" value="1"/>
</dbReference>
<evidence type="ECO:0000256" key="1">
    <source>
        <dbReference type="ARBA" id="ARBA00007705"/>
    </source>
</evidence>
<keyword evidence="13 17" id="KW-0238">DNA-binding</keyword>
<comment type="caution">
    <text evidence="22">The sequence shown here is derived from an EMBL/GenBank/DDBJ whole genome shotgun (WGS) entry which is preliminary data.</text>
</comment>
<dbReference type="GO" id="GO:0006302">
    <property type="term" value="P:double-strand break repair"/>
    <property type="evidence" value="ECO:0007669"/>
    <property type="project" value="TreeGrafter"/>
</dbReference>
<evidence type="ECO:0000256" key="18">
    <source>
        <dbReference type="SAM" id="MobiDB-lite"/>
    </source>
</evidence>
<dbReference type="SUPFAM" id="SSF53098">
    <property type="entry name" value="Ribonuclease H-like"/>
    <property type="match status" value="1"/>
</dbReference>
<dbReference type="SMART" id="SM00482">
    <property type="entry name" value="POLAc"/>
    <property type="match status" value="1"/>
</dbReference>
<dbReference type="GO" id="GO:0003887">
    <property type="term" value="F:DNA-directed DNA polymerase activity"/>
    <property type="evidence" value="ECO:0007669"/>
    <property type="project" value="UniProtKB-UniRule"/>
</dbReference>
<dbReference type="FunFam" id="3.30.420.10:FF:000026">
    <property type="entry name" value="DNA polymerase I"/>
    <property type="match status" value="1"/>
</dbReference>
<protein>
    <recommendedName>
        <fullName evidence="4 16">DNA polymerase I</fullName>
        <ecNumber evidence="3 16">2.7.7.7</ecNumber>
    </recommendedName>
</protein>
<evidence type="ECO:0000256" key="15">
    <source>
        <dbReference type="ARBA" id="ARBA00049244"/>
    </source>
</evidence>
<dbReference type="InterPro" id="IPR019760">
    <property type="entry name" value="DNA-dir_DNA_pol_A_CS"/>
</dbReference>
<evidence type="ECO:0000256" key="11">
    <source>
        <dbReference type="ARBA" id="ARBA00022839"/>
    </source>
</evidence>
<evidence type="ECO:0000256" key="12">
    <source>
        <dbReference type="ARBA" id="ARBA00022932"/>
    </source>
</evidence>
<dbReference type="Proteomes" id="UP000092508">
    <property type="component" value="Unassembled WGS sequence"/>
</dbReference>
<comment type="similarity">
    <text evidence="1 17">Belongs to the DNA polymerase type-A family.</text>
</comment>
<dbReference type="AlphaFoldDB" id="A0A1B8QFM8"/>
<evidence type="ECO:0000313" key="23">
    <source>
        <dbReference type="Proteomes" id="UP000092508"/>
    </source>
</evidence>
<dbReference type="InterPro" id="IPR018320">
    <property type="entry name" value="DNA_polymerase_1"/>
</dbReference>
<keyword evidence="10 17" id="KW-0378">Hydrolase</keyword>
<dbReference type="CDD" id="cd09898">
    <property type="entry name" value="H3TH_53EXO"/>
    <property type="match status" value="1"/>
</dbReference>
<dbReference type="OrthoDB" id="9806424at2"/>
<comment type="catalytic activity">
    <reaction evidence="15 17">
        <text>DNA(n) + a 2'-deoxyribonucleoside 5'-triphosphate = DNA(n+1) + diphosphate</text>
        <dbReference type="Rhea" id="RHEA:22508"/>
        <dbReference type="Rhea" id="RHEA-COMP:17339"/>
        <dbReference type="Rhea" id="RHEA-COMP:17340"/>
        <dbReference type="ChEBI" id="CHEBI:33019"/>
        <dbReference type="ChEBI" id="CHEBI:61560"/>
        <dbReference type="ChEBI" id="CHEBI:173112"/>
        <dbReference type="EC" id="2.7.7.7"/>
    </reaction>
</comment>
<dbReference type="FunFam" id="1.10.150.20:FF:000003">
    <property type="entry name" value="DNA polymerase I"/>
    <property type="match status" value="1"/>
</dbReference>
<dbReference type="GO" id="GO:0003677">
    <property type="term" value="F:DNA binding"/>
    <property type="evidence" value="ECO:0007669"/>
    <property type="project" value="UniProtKB-UniRule"/>
</dbReference>
<keyword evidence="12 17" id="KW-0239">DNA-directed DNA polymerase</keyword>
<dbReference type="Gene3D" id="3.30.70.370">
    <property type="match status" value="1"/>
</dbReference>
<dbReference type="Gene3D" id="1.20.1060.10">
    <property type="entry name" value="Taq DNA Polymerase, Chain T, domain 4"/>
    <property type="match status" value="1"/>
</dbReference>
<feature type="region of interest" description="Disordered" evidence="18">
    <location>
        <begin position="1"/>
        <end position="21"/>
    </location>
</feature>
<evidence type="ECO:0000256" key="14">
    <source>
        <dbReference type="ARBA" id="ARBA00023204"/>
    </source>
</evidence>
<comment type="function">
    <text evidence="17">In addition to polymerase activity, this DNA polymerase exhibits 3'-5' and 5'-3' exonuclease activity.</text>
</comment>
<dbReference type="PANTHER" id="PTHR10133">
    <property type="entry name" value="DNA POLYMERASE I"/>
    <property type="match status" value="1"/>
</dbReference>
<evidence type="ECO:0000256" key="16">
    <source>
        <dbReference type="NCBIfam" id="TIGR00593"/>
    </source>
</evidence>
<dbReference type="SUPFAM" id="SSF88723">
    <property type="entry name" value="PIN domain-like"/>
    <property type="match status" value="1"/>
</dbReference>
<keyword evidence="11 17" id="KW-0269">Exonuclease</keyword>
<evidence type="ECO:0000256" key="13">
    <source>
        <dbReference type="ARBA" id="ARBA00023125"/>
    </source>
</evidence>
<dbReference type="NCBIfam" id="TIGR00593">
    <property type="entry name" value="pola"/>
    <property type="match status" value="1"/>
</dbReference>
<dbReference type="Pfam" id="PF01612">
    <property type="entry name" value="DNA_pol_A_exo1"/>
    <property type="match status" value="1"/>
</dbReference>
<comment type="subunit">
    <text evidence="2">Single-chain monomer with multiple functions.</text>
</comment>
<evidence type="ECO:0000256" key="9">
    <source>
        <dbReference type="ARBA" id="ARBA00022763"/>
    </source>
</evidence>
<dbReference type="CDD" id="cd08637">
    <property type="entry name" value="DNA_pol_A_pol_I_C"/>
    <property type="match status" value="1"/>
</dbReference>
<evidence type="ECO:0000259" key="19">
    <source>
        <dbReference type="SMART" id="SM00474"/>
    </source>
</evidence>
<dbReference type="FunFam" id="1.10.150.20:FF:000002">
    <property type="entry name" value="DNA polymerase I"/>
    <property type="match status" value="1"/>
</dbReference>
<feature type="domain" description="3'-5' exonuclease" evidence="19">
    <location>
        <begin position="342"/>
        <end position="536"/>
    </location>
</feature>
<keyword evidence="8" id="KW-0540">Nuclease</keyword>
<dbReference type="InterPro" id="IPR012337">
    <property type="entry name" value="RNaseH-like_sf"/>
</dbReference>
<dbReference type="InterPro" id="IPR036279">
    <property type="entry name" value="5-3_exonuclease_C_sf"/>
</dbReference>
<dbReference type="RefSeq" id="WP_067234603.1">
    <property type="nucleotide sequence ID" value="NZ_LZMZ01000004.1"/>
</dbReference>
<keyword evidence="9 17" id="KW-0227">DNA damage</keyword>
<sequence>MTDPTQQPTALLPTQTTDPNRPPLVLIDGSYYLFRTFHALPVSMQNAQGMATNAIKGTLNAIKKLMNRYQPTHMLVAFDTKAPTFRHEMSPIYKGDRPPMPSELAVQIPYVHQLIETLGIPLLALDGFEADDIIGTLAHRACVAGERVIISTGDKDMCQLVNGQILVENSFDETVLDREGVLAKFGVAPEQIVDYLTLMGDSSDGIAGVDGVGKVTAQKLLSQYQTIDGILANLTALKPKQRATFEASLESIARDKILATIRTDIEGLPDWEDLRLPTDPAHNLEQLRALYTELDFKQELKSLAHPNHPANQRGMTLADAGQNAAPNAAQPAAPAPAADKTYHTVRTREAFDKLLARLKDAPYFAVDTETSALDWQRAQLVGVSLAVQAHEAFYIPVAHVDELGQPLPDQLARDVVLRALKPLLEDPAIGKIGQHLKYDAHIFKHYDIDLNVSPANWQMDTMLASYVINPTATRHNMDDLARHYLGVTTTTFEDVAGKGAKQLTFDQVDLTAASDYACEDADVTWQLFATFRQTLADDDNAQRLLNNIEIPVAQILCAMEHTGVLIDKAFLHRLSDEFDAQIQALEAQAQKQAGEAFNLASPKQLGEILFGKLGLSGGKKTKTGQYSTNEATLASLDHPLVDTVLEYRALAKLKSTYTDALANAADAYDRVHTSYHQALTSTGRLSSSEPNLQNIPIRTDTGRLIRQAFIAPPSRVVMSADYSQIELRLMAHFAQDSVLMGAFQQGHDIHRATAADVLAKPLAEVSSEERRRAKAINFGLLYGMSAFGLAKQLGVAPPEAQAYIDAYFARYPTVQDYMRKTREQAATHGYVKTLLGRKLYTPDMHHANRNVRNAAERAAINAPLQGSAADIIKLAMIAVQDALNTADLNDAATLLLQVHDELVFEVEQDQVEQVRKIVQTAMQNVLTDTAPQLGWTVDFAVPLVVEVGVGSNWDEAH</sequence>
<dbReference type="SMART" id="SM00279">
    <property type="entry name" value="HhH2"/>
    <property type="match status" value="1"/>
</dbReference>
<dbReference type="Gene3D" id="1.10.150.20">
    <property type="entry name" value="5' to 3' exonuclease, C-terminal subdomain"/>
    <property type="match status" value="2"/>
</dbReference>
<evidence type="ECO:0000256" key="3">
    <source>
        <dbReference type="ARBA" id="ARBA00012417"/>
    </source>
</evidence>
<evidence type="ECO:0000259" key="20">
    <source>
        <dbReference type="SMART" id="SM00475"/>
    </source>
</evidence>
<dbReference type="InterPro" id="IPR036397">
    <property type="entry name" value="RNaseH_sf"/>
</dbReference>
<dbReference type="GO" id="GO:0008408">
    <property type="term" value="F:3'-5' exonuclease activity"/>
    <property type="evidence" value="ECO:0007669"/>
    <property type="project" value="UniProtKB-UniRule"/>
</dbReference>
<gene>
    <name evidence="17" type="primary">polA</name>
    <name evidence="22" type="ORF">A9308_02910</name>
</gene>
<accession>A0A1B8QFM8</accession>
<dbReference type="STRING" id="34059.A9308_02910"/>
<proteinExistence type="inferred from homology"/>
<dbReference type="GO" id="GO:0008409">
    <property type="term" value="F:5'-3' exonuclease activity"/>
    <property type="evidence" value="ECO:0007669"/>
    <property type="project" value="UniProtKB-UniRule"/>
</dbReference>
<feature type="domain" description="5'-3' exonuclease" evidence="20">
    <location>
        <begin position="20"/>
        <end position="277"/>
    </location>
</feature>
<name>A0A1B8QFM8_9GAMM</name>
<dbReference type="SMART" id="SM00475">
    <property type="entry name" value="53EXOc"/>
    <property type="match status" value="1"/>
</dbReference>
<keyword evidence="14 17" id="KW-0234">DNA repair</keyword>
<evidence type="ECO:0000256" key="6">
    <source>
        <dbReference type="ARBA" id="ARBA00022695"/>
    </source>
</evidence>
<evidence type="ECO:0000313" key="22">
    <source>
        <dbReference type="EMBL" id="OBX80746.1"/>
    </source>
</evidence>
<evidence type="ECO:0000256" key="5">
    <source>
        <dbReference type="ARBA" id="ARBA00022679"/>
    </source>
</evidence>
<dbReference type="CDD" id="cd09859">
    <property type="entry name" value="PIN_53EXO"/>
    <property type="match status" value="1"/>
</dbReference>
<keyword evidence="6 17" id="KW-0548">Nucleotidyltransferase</keyword>
<keyword evidence="5 17" id="KW-0808">Transferase</keyword>
<feature type="compositionally biased region" description="Low complexity" evidence="18">
    <location>
        <begin position="1"/>
        <end position="19"/>
    </location>
</feature>
<dbReference type="Pfam" id="PF00476">
    <property type="entry name" value="DNA_pol_A"/>
    <property type="match status" value="1"/>
</dbReference>
<evidence type="ECO:0000256" key="8">
    <source>
        <dbReference type="ARBA" id="ARBA00022722"/>
    </source>
</evidence>
<evidence type="ECO:0000256" key="7">
    <source>
        <dbReference type="ARBA" id="ARBA00022705"/>
    </source>
</evidence>
<dbReference type="PROSITE" id="PS00447">
    <property type="entry name" value="DNA_POLYMERASE_A"/>
    <property type="match status" value="1"/>
</dbReference>
<evidence type="ECO:0000259" key="21">
    <source>
        <dbReference type="SMART" id="SM00482"/>
    </source>
</evidence>
<evidence type="ECO:0000256" key="17">
    <source>
        <dbReference type="RuleBase" id="RU004460"/>
    </source>
</evidence>
<dbReference type="InterPro" id="IPR008918">
    <property type="entry name" value="HhH2"/>
</dbReference>
<dbReference type="SUPFAM" id="SSF56672">
    <property type="entry name" value="DNA/RNA polymerases"/>
    <property type="match status" value="1"/>
</dbReference>
<keyword evidence="7 17" id="KW-0235">DNA replication</keyword>
<dbReference type="SUPFAM" id="SSF47807">
    <property type="entry name" value="5' to 3' exonuclease, C-terminal subdomain"/>
    <property type="match status" value="1"/>
</dbReference>
<dbReference type="InterPro" id="IPR002562">
    <property type="entry name" value="3'-5'_exonuclease_dom"/>
</dbReference>
<dbReference type="Pfam" id="PF01367">
    <property type="entry name" value="5_3_exonuc"/>
    <property type="match status" value="1"/>
</dbReference>
<dbReference type="InterPro" id="IPR029060">
    <property type="entry name" value="PIN-like_dom_sf"/>
</dbReference>
<dbReference type="EC" id="2.7.7.7" evidence="3 16"/>
<reference evidence="22 23" key="1">
    <citation type="submission" date="2016-06" db="EMBL/GenBank/DDBJ databases">
        <title>Draft genome of Moraxella atlantae CCUG 66109.</title>
        <authorList>
            <person name="Salva-Serra F."/>
            <person name="Engstrom-Jakobsson H."/>
            <person name="Thorell K."/>
            <person name="Gonzales-Siles L."/>
            <person name="Karlsson R."/>
            <person name="Boulund F."/>
            <person name="Engstrand L."/>
            <person name="Kristiansson E."/>
            <person name="Moore E."/>
        </authorList>
    </citation>
    <scope>NUCLEOTIDE SEQUENCE [LARGE SCALE GENOMIC DNA]</scope>
    <source>
        <strain evidence="22 23">CCUG 66109</strain>
    </source>
</reference>
<evidence type="ECO:0000256" key="2">
    <source>
        <dbReference type="ARBA" id="ARBA00011541"/>
    </source>
</evidence>
<dbReference type="InterPro" id="IPR001098">
    <property type="entry name" value="DNA-dir_DNA_pol_A_palm_dom"/>
</dbReference>
<evidence type="ECO:0000256" key="10">
    <source>
        <dbReference type="ARBA" id="ARBA00022801"/>
    </source>
</evidence>
<feature type="domain" description="DNA-directed DNA polymerase family A palm" evidence="21">
    <location>
        <begin position="702"/>
        <end position="910"/>
    </location>
</feature>
<dbReference type="InterPro" id="IPR020046">
    <property type="entry name" value="5-3_exonucl_a-hlix_arch_N"/>
</dbReference>
<dbReference type="Pfam" id="PF02739">
    <property type="entry name" value="5_3_exonuc_N"/>
    <property type="match status" value="1"/>
</dbReference>
<dbReference type="FunFam" id="1.20.1060.10:FF:000001">
    <property type="entry name" value="DNA polymerase I"/>
    <property type="match status" value="1"/>
</dbReference>
<dbReference type="InterPro" id="IPR002298">
    <property type="entry name" value="DNA_polymerase_A"/>
</dbReference>
<dbReference type="NCBIfam" id="NF004397">
    <property type="entry name" value="PRK05755.1"/>
    <property type="match status" value="1"/>
</dbReference>
<dbReference type="PANTHER" id="PTHR10133:SF27">
    <property type="entry name" value="DNA POLYMERASE NU"/>
    <property type="match status" value="1"/>
</dbReference>